<dbReference type="GO" id="GO:0000949">
    <property type="term" value="P:aromatic amino acid family catabolic process to alcohol via Ehrlich pathway"/>
    <property type="evidence" value="ECO:0007669"/>
    <property type="project" value="TreeGrafter"/>
</dbReference>
<dbReference type="InterPro" id="IPR011766">
    <property type="entry name" value="TPP_enzyme_TPP-bd"/>
</dbReference>
<dbReference type="GO" id="GO:0047434">
    <property type="term" value="F:indolepyruvate decarboxylase activity"/>
    <property type="evidence" value="ECO:0007669"/>
    <property type="project" value="UniProtKB-EC"/>
</dbReference>
<evidence type="ECO:0000259" key="12">
    <source>
        <dbReference type="Pfam" id="PF02775"/>
    </source>
</evidence>
<dbReference type="CDD" id="cd07038">
    <property type="entry name" value="TPP_PYR_PDC_IPDC_like"/>
    <property type="match status" value="1"/>
</dbReference>
<evidence type="ECO:0000256" key="5">
    <source>
        <dbReference type="ARBA" id="ARBA00022793"/>
    </source>
</evidence>
<evidence type="ECO:0000256" key="9">
    <source>
        <dbReference type="PIRSR" id="PIRSR036565-2"/>
    </source>
</evidence>
<dbReference type="Pfam" id="PF02776">
    <property type="entry name" value="TPP_enzyme_N"/>
    <property type="match status" value="1"/>
</dbReference>
<dbReference type="GO" id="GO:0000287">
    <property type="term" value="F:magnesium ion binding"/>
    <property type="evidence" value="ECO:0007669"/>
    <property type="project" value="InterPro"/>
</dbReference>
<keyword evidence="6 9" id="KW-0460">Magnesium</keyword>
<evidence type="ECO:0000313" key="14">
    <source>
        <dbReference type="EMBL" id="QPC45081.1"/>
    </source>
</evidence>
<dbReference type="InterPro" id="IPR047213">
    <property type="entry name" value="TPP_PYR_PDC_IPDC-like"/>
</dbReference>
<evidence type="ECO:0000313" key="15">
    <source>
        <dbReference type="Proteomes" id="UP000593594"/>
    </source>
</evidence>
<evidence type="ECO:0000256" key="6">
    <source>
        <dbReference type="ARBA" id="ARBA00022842"/>
    </source>
</evidence>
<evidence type="ECO:0000256" key="4">
    <source>
        <dbReference type="ARBA" id="ARBA00022723"/>
    </source>
</evidence>
<dbReference type="EC" id="4.1.1.74" evidence="14"/>
<reference evidence="14 15" key="1">
    <citation type="submission" date="2020-06" db="EMBL/GenBank/DDBJ databases">
        <title>Genome sequence of 2 isolates from Red Sea Mangroves.</title>
        <authorList>
            <person name="Sefrji F."/>
            <person name="Michoud G."/>
            <person name="Merlino G."/>
            <person name="Daffonchio D."/>
        </authorList>
    </citation>
    <scope>NUCLEOTIDE SEQUENCE [LARGE SCALE GENOMIC DNA]</scope>
    <source>
        <strain evidence="14 15">R1DC25</strain>
    </source>
</reference>
<feature type="domain" description="Thiamine pyrophosphate enzyme central" evidence="11">
    <location>
        <begin position="193"/>
        <end position="321"/>
    </location>
</feature>
<dbReference type="GO" id="GO:0005829">
    <property type="term" value="C:cytosol"/>
    <property type="evidence" value="ECO:0007669"/>
    <property type="project" value="TreeGrafter"/>
</dbReference>
<dbReference type="InterPro" id="IPR029035">
    <property type="entry name" value="DHS-like_NAD/FAD-binding_dom"/>
</dbReference>
<dbReference type="Pfam" id="PF00205">
    <property type="entry name" value="TPP_enzyme_M"/>
    <property type="match status" value="1"/>
</dbReference>
<evidence type="ECO:0000259" key="13">
    <source>
        <dbReference type="Pfam" id="PF02776"/>
    </source>
</evidence>
<proteinExistence type="inferred from homology"/>
<protein>
    <submittedName>
        <fullName evidence="14">Indolepyruvate/phenylpyruvate decarboxylase</fullName>
        <ecNumber evidence="14">4.1.1.43</ecNumber>
        <ecNumber evidence="14">4.1.1.74</ecNumber>
    </submittedName>
</protein>
<name>A0A7S8C8C2_9HYPH</name>
<dbReference type="EMBL" id="CP058214">
    <property type="protein sequence ID" value="QPC45081.1"/>
    <property type="molecule type" value="Genomic_DNA"/>
</dbReference>
<sequence length="544" mass="58337">MKLGHALLQALKAYGASEIFGIPGDFALPFFKVIEQSNVLPLHCLSHEPGVGFAADAAGRYNSKLGVAAVTYGAGALNMVNPVAMAYAEKSPLVVISGAPGAREAGLGMGLHHQVKRLDSQRLVYNEVTCAQAILNDPATAPAEIARVLTAARERSRPVYIELPRDMVDAEVGEVPAYAETPPDIEAAQACAQEIMTRLKAAERPALLLGVEVRRYGLEDKVAALSRRLALPTATTFMARGILADSDAPLIGTYLGLAGEPEIRRAVERSDALLMLGVILCDTNFGVSKRQIDQRSAIHAFDREVRFAYHNYPDVSLHALIDALIAIAEPVAKAPTPATPDYPRGASSDGNPVAPSDIARAVNDLFDRHGRMPISADMGDCLFTAMDIVYTELVAPGYYATMGPGVPAGLGLQAASGRRPLIMVGDGAFQMTGWELGNCVHNGWTPIVLVFNNCAWGMLKAFQSDTRYNDLADWHFADMAPSLGGRGHRVTTRAELVAALEEAHGDAGHFHIVEIMIPRDEISRALDRFTSTLKEKTAARPAAQ</sequence>
<comment type="similarity">
    <text evidence="3 10">Belongs to the TPP enzyme family.</text>
</comment>
<dbReference type="PANTHER" id="PTHR43452:SF30">
    <property type="entry name" value="PYRUVATE DECARBOXYLASE ISOZYME 1-RELATED"/>
    <property type="match status" value="1"/>
</dbReference>
<keyword evidence="5" id="KW-0210">Decarboxylase</keyword>
<evidence type="ECO:0000256" key="7">
    <source>
        <dbReference type="ARBA" id="ARBA00023052"/>
    </source>
</evidence>
<dbReference type="GO" id="GO:0009851">
    <property type="term" value="P:auxin biosynthetic process"/>
    <property type="evidence" value="ECO:0007669"/>
    <property type="project" value="InterPro"/>
</dbReference>
<dbReference type="GO" id="GO:0050177">
    <property type="term" value="F:phenylpyruvate decarboxylase activity"/>
    <property type="evidence" value="ECO:0007669"/>
    <property type="project" value="UniProtKB-EC"/>
</dbReference>
<evidence type="ECO:0000256" key="3">
    <source>
        <dbReference type="ARBA" id="ARBA00007812"/>
    </source>
</evidence>
<feature type="domain" description="Thiamine pyrophosphate enzyme N-terminal TPP-binding" evidence="13">
    <location>
        <begin position="1"/>
        <end position="119"/>
    </location>
</feature>
<dbReference type="Gene3D" id="3.40.50.970">
    <property type="match status" value="2"/>
</dbReference>
<dbReference type="Pfam" id="PF02775">
    <property type="entry name" value="TPP_enzyme_C"/>
    <property type="match status" value="1"/>
</dbReference>
<keyword evidence="8 14" id="KW-0456">Lyase</keyword>
<dbReference type="InterPro" id="IPR012110">
    <property type="entry name" value="PDC/IPDC-like"/>
</dbReference>
<dbReference type="InterPro" id="IPR012001">
    <property type="entry name" value="Thiamin_PyroP_enz_TPP-bd_dom"/>
</dbReference>
<evidence type="ECO:0000256" key="8">
    <source>
        <dbReference type="ARBA" id="ARBA00023239"/>
    </source>
</evidence>
<dbReference type="PANTHER" id="PTHR43452">
    <property type="entry name" value="PYRUVATE DECARBOXYLASE"/>
    <property type="match status" value="1"/>
</dbReference>
<feature type="binding site" evidence="9">
    <location>
        <position position="453"/>
    </location>
    <ligand>
        <name>Mg(2+)</name>
        <dbReference type="ChEBI" id="CHEBI:18420"/>
    </ligand>
</feature>
<feature type="binding site" evidence="9">
    <location>
        <position position="426"/>
    </location>
    <ligand>
        <name>Mg(2+)</name>
        <dbReference type="ChEBI" id="CHEBI:18420"/>
    </ligand>
</feature>
<dbReference type="InterPro" id="IPR029061">
    <property type="entry name" value="THDP-binding"/>
</dbReference>
<dbReference type="GO" id="GO:0004737">
    <property type="term" value="F:pyruvate decarboxylase activity"/>
    <property type="evidence" value="ECO:0007669"/>
    <property type="project" value="TreeGrafter"/>
</dbReference>
<dbReference type="SUPFAM" id="SSF52518">
    <property type="entry name" value="Thiamin diphosphate-binding fold (THDP-binding)"/>
    <property type="match status" value="2"/>
</dbReference>
<keyword evidence="15" id="KW-1185">Reference proteome</keyword>
<evidence type="ECO:0000256" key="1">
    <source>
        <dbReference type="ARBA" id="ARBA00001920"/>
    </source>
</evidence>
<dbReference type="KEGG" id="kmn:HW532_21720"/>
<keyword evidence="7 10" id="KW-0786">Thiamine pyrophosphate</keyword>
<dbReference type="Gene3D" id="3.40.50.1220">
    <property type="entry name" value="TPP-binding domain"/>
    <property type="match status" value="1"/>
</dbReference>
<organism evidence="14 15">
    <name type="scientific">Kaustia mangrovi</name>
    <dbReference type="NCBI Taxonomy" id="2593653"/>
    <lineage>
        <taxon>Bacteria</taxon>
        <taxon>Pseudomonadati</taxon>
        <taxon>Pseudomonadota</taxon>
        <taxon>Alphaproteobacteria</taxon>
        <taxon>Hyphomicrobiales</taxon>
        <taxon>Parvibaculaceae</taxon>
        <taxon>Kaustia</taxon>
    </lineage>
</organism>
<evidence type="ECO:0000259" key="11">
    <source>
        <dbReference type="Pfam" id="PF00205"/>
    </source>
</evidence>
<dbReference type="NCBIfam" id="TIGR03394">
    <property type="entry name" value="indol_phenyl_DC"/>
    <property type="match status" value="1"/>
</dbReference>
<evidence type="ECO:0000256" key="10">
    <source>
        <dbReference type="RuleBase" id="RU362132"/>
    </source>
</evidence>
<evidence type="ECO:0000256" key="2">
    <source>
        <dbReference type="ARBA" id="ARBA00001964"/>
    </source>
</evidence>
<dbReference type="AlphaFoldDB" id="A0A7S8C8C2"/>
<keyword evidence="4 9" id="KW-0479">Metal-binding</keyword>
<dbReference type="PIRSF" id="PIRSF036565">
    <property type="entry name" value="Pyruvt_ip_decrb"/>
    <property type="match status" value="1"/>
</dbReference>
<feature type="domain" description="Thiamine pyrophosphate enzyme TPP-binding" evidence="12">
    <location>
        <begin position="392"/>
        <end position="514"/>
    </location>
</feature>
<comment type="cofactor">
    <cofactor evidence="9">
        <name>Mg(2+)</name>
        <dbReference type="ChEBI" id="CHEBI:18420"/>
    </cofactor>
    <text evidence="9">Binds 1 Mg(2+) per subunit.</text>
</comment>
<dbReference type="Proteomes" id="UP000593594">
    <property type="component" value="Chromosome"/>
</dbReference>
<dbReference type="InterPro" id="IPR012000">
    <property type="entry name" value="Thiamin_PyroP_enz_cen_dom"/>
</dbReference>
<comment type="cofactor">
    <cofactor evidence="2">
        <name>thiamine diphosphate</name>
        <dbReference type="ChEBI" id="CHEBI:58937"/>
    </cofactor>
</comment>
<dbReference type="InterPro" id="IPR017765">
    <property type="entry name" value="IPDC"/>
</dbReference>
<dbReference type="GO" id="GO:0030976">
    <property type="term" value="F:thiamine pyrophosphate binding"/>
    <property type="evidence" value="ECO:0007669"/>
    <property type="project" value="InterPro"/>
</dbReference>
<dbReference type="EC" id="4.1.1.43" evidence="14"/>
<gene>
    <name evidence="14" type="primary">ipdC</name>
    <name evidence="14" type="ORF">HW532_21720</name>
</gene>
<accession>A0A7S8C8C2</accession>
<dbReference type="RefSeq" id="WP_213162454.1">
    <property type="nucleotide sequence ID" value="NZ_CP058214.1"/>
</dbReference>
<comment type="cofactor">
    <cofactor evidence="1">
        <name>a metal cation</name>
        <dbReference type="ChEBI" id="CHEBI:25213"/>
    </cofactor>
</comment>
<dbReference type="SUPFAM" id="SSF52467">
    <property type="entry name" value="DHS-like NAD/FAD-binding domain"/>
    <property type="match status" value="1"/>
</dbReference>
<keyword evidence="14" id="KW-0670">Pyruvate</keyword>